<comment type="caution">
    <text evidence="1">The sequence shown here is derived from an EMBL/GenBank/DDBJ whole genome shotgun (WGS) entry which is preliminary data.</text>
</comment>
<sequence>MNAFNMARTAYSSTSAPIRTARGTEYAAFARITHQLSASAKTKKTTYAAFVQALHNNRMLWTLLAGDVASADNQLPKELRAQIFYLAEFTQKHTSDILNGKADEVPLIDINTSIMRGLRQEGDSV</sequence>
<dbReference type="RefSeq" id="WP_246002375.1">
    <property type="nucleotide sequence ID" value="NZ_RKQK01000004.1"/>
</dbReference>
<dbReference type="EMBL" id="RKQK01000004">
    <property type="protein sequence ID" value="RPE64637.1"/>
    <property type="molecule type" value="Genomic_DNA"/>
</dbReference>
<dbReference type="AlphaFoldDB" id="A0A3N4UHL1"/>
<keyword evidence="1" id="KW-0282">Flagellum</keyword>
<keyword evidence="1" id="KW-0969">Cilium</keyword>
<protein>
    <submittedName>
        <fullName evidence="1">Flagellar protein FlaF</fullName>
    </submittedName>
</protein>
<dbReference type="InterPro" id="IPR010845">
    <property type="entry name" value="FlaF"/>
</dbReference>
<evidence type="ECO:0000313" key="2">
    <source>
        <dbReference type="Proteomes" id="UP000269689"/>
    </source>
</evidence>
<reference evidence="1 2" key="1">
    <citation type="submission" date="2018-11" db="EMBL/GenBank/DDBJ databases">
        <title>Genomic Encyclopedia of Type Strains, Phase IV (KMG-IV): sequencing the most valuable type-strain genomes for metagenomic binning, comparative biology and taxonomic classification.</title>
        <authorList>
            <person name="Goeker M."/>
        </authorList>
    </citation>
    <scope>NUCLEOTIDE SEQUENCE [LARGE SCALE GENOMIC DNA]</scope>
    <source>
        <strain evidence="1 2">DSM 104731</strain>
    </source>
</reference>
<dbReference type="Proteomes" id="UP000269689">
    <property type="component" value="Unassembled WGS sequence"/>
</dbReference>
<name>A0A3N4UHL1_9RHOB</name>
<dbReference type="GO" id="GO:0044781">
    <property type="term" value="P:bacterial-type flagellum organization"/>
    <property type="evidence" value="ECO:0007669"/>
    <property type="project" value="InterPro"/>
</dbReference>
<keyword evidence="2" id="KW-1185">Reference proteome</keyword>
<organism evidence="1 2">
    <name type="scientific">Pacificibacter maritimus</name>
    <dbReference type="NCBI Taxonomy" id="762213"/>
    <lineage>
        <taxon>Bacteria</taxon>
        <taxon>Pseudomonadati</taxon>
        <taxon>Pseudomonadota</taxon>
        <taxon>Alphaproteobacteria</taxon>
        <taxon>Rhodobacterales</taxon>
        <taxon>Roseobacteraceae</taxon>
        <taxon>Pacificibacter</taxon>
    </lineage>
</organism>
<keyword evidence="1" id="KW-0966">Cell projection</keyword>
<dbReference type="NCBIfam" id="NF009435">
    <property type="entry name" value="PRK12794.1"/>
    <property type="match status" value="1"/>
</dbReference>
<gene>
    <name evidence="1" type="ORF">EDD53_2397</name>
</gene>
<proteinExistence type="predicted"/>
<accession>A0A3N4UHL1</accession>
<dbReference type="Pfam" id="PF07309">
    <property type="entry name" value="FlaF"/>
    <property type="match status" value="1"/>
</dbReference>
<evidence type="ECO:0000313" key="1">
    <source>
        <dbReference type="EMBL" id="RPE64637.1"/>
    </source>
</evidence>